<feature type="compositionally biased region" description="Basic and acidic residues" evidence="4">
    <location>
        <begin position="262"/>
        <end position="284"/>
    </location>
</feature>
<evidence type="ECO:0000256" key="3">
    <source>
        <dbReference type="ARBA" id="ARBA00022827"/>
    </source>
</evidence>
<feature type="domain" description="FAD-binding" evidence="5">
    <location>
        <begin position="348"/>
        <end position="677"/>
    </location>
</feature>
<feature type="region of interest" description="Disordered" evidence="4">
    <location>
        <begin position="729"/>
        <end position="762"/>
    </location>
</feature>
<accession>A0ABX8RB21</accession>
<evidence type="ECO:0000256" key="1">
    <source>
        <dbReference type="ARBA" id="ARBA00001974"/>
    </source>
</evidence>
<protein>
    <submittedName>
        <fullName evidence="6">FAD-dependent monooxygenase</fullName>
    </submittedName>
</protein>
<feature type="compositionally biased region" description="Basic residues" evidence="4">
    <location>
        <begin position="45"/>
        <end position="66"/>
    </location>
</feature>
<keyword evidence="7" id="KW-1185">Reference proteome</keyword>
<dbReference type="EMBL" id="CP059572">
    <property type="protein sequence ID" value="QXJ26967.1"/>
    <property type="molecule type" value="Genomic_DNA"/>
</dbReference>
<dbReference type="PRINTS" id="PR00420">
    <property type="entry name" value="RNGMNOXGNASE"/>
</dbReference>
<keyword evidence="2" id="KW-0285">Flavoprotein</keyword>
<dbReference type="Proteomes" id="UP001049518">
    <property type="component" value="Chromosome"/>
</dbReference>
<dbReference type="NCBIfam" id="NF006002">
    <property type="entry name" value="PRK08132.1"/>
    <property type="match status" value="1"/>
</dbReference>
<organism evidence="6 7">
    <name type="scientific">Actinomadura graeca</name>
    <dbReference type="NCBI Taxonomy" id="2750812"/>
    <lineage>
        <taxon>Bacteria</taxon>
        <taxon>Bacillati</taxon>
        <taxon>Actinomycetota</taxon>
        <taxon>Actinomycetes</taxon>
        <taxon>Streptosporangiales</taxon>
        <taxon>Thermomonosporaceae</taxon>
        <taxon>Actinomadura</taxon>
    </lineage>
</organism>
<keyword evidence="6" id="KW-0503">Monooxygenase</keyword>
<feature type="region of interest" description="Disordered" evidence="4">
    <location>
        <begin position="322"/>
        <end position="341"/>
    </location>
</feature>
<evidence type="ECO:0000256" key="4">
    <source>
        <dbReference type="SAM" id="MobiDB-lite"/>
    </source>
</evidence>
<keyword evidence="3" id="KW-0274">FAD</keyword>
<dbReference type="Gene3D" id="3.50.50.60">
    <property type="entry name" value="FAD/NAD(P)-binding domain"/>
    <property type="match status" value="1"/>
</dbReference>
<dbReference type="InterPro" id="IPR002938">
    <property type="entry name" value="FAD-bd"/>
</dbReference>
<feature type="compositionally biased region" description="Basic and acidic residues" evidence="4">
    <location>
        <begin position="155"/>
        <end position="164"/>
    </location>
</feature>
<dbReference type="GO" id="GO:0004497">
    <property type="term" value="F:monooxygenase activity"/>
    <property type="evidence" value="ECO:0007669"/>
    <property type="project" value="UniProtKB-KW"/>
</dbReference>
<proteinExistence type="predicted"/>
<evidence type="ECO:0000256" key="2">
    <source>
        <dbReference type="ARBA" id="ARBA00022630"/>
    </source>
</evidence>
<dbReference type="PANTHER" id="PTHR43004">
    <property type="entry name" value="TRK SYSTEM POTASSIUM UPTAKE PROTEIN"/>
    <property type="match status" value="1"/>
</dbReference>
<evidence type="ECO:0000313" key="6">
    <source>
        <dbReference type="EMBL" id="QXJ26967.1"/>
    </source>
</evidence>
<dbReference type="Gene3D" id="3.30.70.2450">
    <property type="match status" value="1"/>
</dbReference>
<gene>
    <name evidence="6" type="ORF">AGRA3207_007027</name>
</gene>
<evidence type="ECO:0000313" key="7">
    <source>
        <dbReference type="Proteomes" id="UP001049518"/>
    </source>
</evidence>
<comment type="cofactor">
    <cofactor evidence="1">
        <name>FAD</name>
        <dbReference type="ChEBI" id="CHEBI:57692"/>
    </cofactor>
</comment>
<dbReference type="SUPFAM" id="SSF51905">
    <property type="entry name" value="FAD/NAD(P)-binding domain"/>
    <property type="match status" value="1"/>
</dbReference>
<feature type="compositionally biased region" description="Basic residues" evidence="4">
    <location>
        <begin position="118"/>
        <end position="133"/>
    </location>
</feature>
<name>A0ABX8RB21_9ACTN</name>
<dbReference type="Pfam" id="PF01494">
    <property type="entry name" value="FAD_binding_3"/>
    <property type="match status" value="1"/>
</dbReference>
<sequence length="870" mass="95563">MKTSTGTAVAEVAWHGHECEGASGAQTVRVVRRPGRQDPDPGGPGRRRVRAHGRGRPERRGRRGRGLPRLLRGPRDARRGPRLAGRAARPHRQADPLPRPVAPPRGADAGRERLRGTGGHRARPHARAHRRARQAGLGVRVREDAAAVQGAGVHPRADLADRHLLQHPHHRPRRRPRRPGPRLLRPRPHRGRHRGVAAPAAGPVRRRPRRDAGGALHRRRLPPRVGLRHPRPRRLLRRRDARRRARRRRARPRRRPRRRRADPRLPGDDAPRDRPRPRGRRDAQGRVLRRAHRPRPRLRRLADLRALPAVRRLPPLGRAVRRGAAPRLDGRPGPRGLGGAPGLTGADPVAVVGAGPVGLTTALLLARWGVPSVVLERRPVREAIGSRSICQQRDVLDIWAAAGAGAIAEEGLAWTTARTFYRTRELFSWRFDDAGTLPPCVNISQSRTEEILEERAAAEDLIEIRWGHDVTGLDQDADGVTLRCADGSSVRAPYVVACPGGRPGIRESLGIGLPGESFHDRFLIVDLHADLPGFEHERRFYFDPPWNPGRQVLIHACPDSRYRIDWQVPPGFSLADEMGPGLDRRIRQIIGPRPYEVGWASVYTFHSRVADRMRRGRVLLAGDCAHQFAPFGARGLNSGVPDAENAAWKIAFVLRGWAPPELLDSYDTERRAAALENLEVTSATMRFLVPQSEPGWTARRRALERAAADPAAATAIDSGRFAEPFWYTASPLTTPEPTRPPTGRPPKGAVHPPAPGVIVPDAPLPGRTRLRELLRDGFTLLLAADVPGDLAAGLAETAAGVPLRVLRPADLDPGGGLATTLGLRPGEVWLVRPDAHLAAILPRPSRAGVAAALRRALGFTARPVPAPSAR</sequence>
<dbReference type="InterPro" id="IPR050641">
    <property type="entry name" value="RIFMO-like"/>
</dbReference>
<feature type="compositionally biased region" description="Basic residues" evidence="4">
    <location>
        <begin position="216"/>
        <end position="261"/>
    </location>
</feature>
<dbReference type="PANTHER" id="PTHR43004:SF19">
    <property type="entry name" value="BINDING MONOOXYGENASE, PUTATIVE (JCVI)-RELATED"/>
    <property type="match status" value="1"/>
</dbReference>
<feature type="compositionally biased region" description="Basic residues" evidence="4">
    <location>
        <begin position="165"/>
        <end position="195"/>
    </location>
</feature>
<dbReference type="InterPro" id="IPR036188">
    <property type="entry name" value="FAD/NAD-bd_sf"/>
</dbReference>
<dbReference type="Gene3D" id="3.40.30.120">
    <property type="match status" value="1"/>
</dbReference>
<evidence type="ECO:0000259" key="5">
    <source>
        <dbReference type="Pfam" id="PF01494"/>
    </source>
</evidence>
<keyword evidence="6" id="KW-0560">Oxidoreductase</keyword>
<feature type="region of interest" description="Disordered" evidence="4">
    <location>
        <begin position="1"/>
        <end position="295"/>
    </location>
</feature>
<reference evidence="6" key="1">
    <citation type="submission" date="2020-07" db="EMBL/GenBank/DDBJ databases">
        <authorList>
            <person name="Tarantini F.S."/>
            <person name="Hong K.W."/>
            <person name="Chan K.G."/>
        </authorList>
    </citation>
    <scope>NUCLEOTIDE SEQUENCE</scope>
    <source>
        <strain evidence="6">32-07</strain>
    </source>
</reference>